<evidence type="ECO:0000259" key="1">
    <source>
        <dbReference type="Pfam" id="PF22936"/>
    </source>
</evidence>
<keyword evidence="3" id="KW-1185">Reference proteome</keyword>
<dbReference type="EMBL" id="BMAO01028608">
    <property type="protein sequence ID" value="GFR26010.1"/>
    <property type="molecule type" value="Genomic_DNA"/>
</dbReference>
<dbReference type="Proteomes" id="UP000887116">
    <property type="component" value="Unassembled WGS sequence"/>
</dbReference>
<evidence type="ECO:0000313" key="3">
    <source>
        <dbReference type="Proteomes" id="UP000887116"/>
    </source>
</evidence>
<dbReference type="InterPro" id="IPR054722">
    <property type="entry name" value="PolX-like_BBD"/>
</dbReference>
<proteinExistence type="predicted"/>
<name>A0A8X6J9C1_TRICU</name>
<reference evidence="2" key="1">
    <citation type="submission" date="2020-07" db="EMBL/GenBank/DDBJ databases">
        <title>Multicomponent nature underlies the extraordinary mechanical properties of spider dragline silk.</title>
        <authorList>
            <person name="Kono N."/>
            <person name="Nakamura H."/>
            <person name="Mori M."/>
            <person name="Yoshida Y."/>
            <person name="Ohtoshi R."/>
            <person name="Malay A.D."/>
            <person name="Moran D.A.P."/>
            <person name="Tomita M."/>
            <person name="Numata K."/>
            <person name="Arakawa K."/>
        </authorList>
    </citation>
    <scope>NUCLEOTIDE SEQUENCE</scope>
</reference>
<accession>A0A8X6J9C1</accession>
<dbReference type="Pfam" id="PF22936">
    <property type="entry name" value="Pol_BBD"/>
    <property type="match status" value="1"/>
</dbReference>
<comment type="caution">
    <text evidence="2">The sequence shown here is derived from an EMBL/GenBank/DDBJ whole genome shotgun (WGS) entry which is preliminary data.</text>
</comment>
<evidence type="ECO:0000313" key="2">
    <source>
        <dbReference type="EMBL" id="GFR26010.1"/>
    </source>
</evidence>
<dbReference type="PANTHER" id="PTHR47592:SF30">
    <property type="entry name" value="CCHC-TYPE DOMAIN-CONTAINING PROTEIN"/>
    <property type="match status" value="1"/>
</dbReference>
<gene>
    <name evidence="2" type="primary">POLX_27</name>
    <name evidence="2" type="ORF">TNCT_211171</name>
</gene>
<feature type="domain" description="Retrovirus-related Pol polyprotein from transposon TNT 1-94-like beta-barrel" evidence="1">
    <location>
        <begin position="26"/>
        <end position="109"/>
    </location>
</feature>
<dbReference type="PANTHER" id="PTHR47592">
    <property type="entry name" value="PBF68 PROTEIN"/>
    <property type="match status" value="1"/>
</dbReference>
<organism evidence="2 3">
    <name type="scientific">Trichonephila clavata</name>
    <name type="common">Joro spider</name>
    <name type="synonym">Nephila clavata</name>
    <dbReference type="NCBI Taxonomy" id="2740835"/>
    <lineage>
        <taxon>Eukaryota</taxon>
        <taxon>Metazoa</taxon>
        <taxon>Ecdysozoa</taxon>
        <taxon>Arthropoda</taxon>
        <taxon>Chelicerata</taxon>
        <taxon>Arachnida</taxon>
        <taxon>Araneae</taxon>
        <taxon>Araneomorphae</taxon>
        <taxon>Entelegynae</taxon>
        <taxon>Araneoidea</taxon>
        <taxon>Nephilidae</taxon>
        <taxon>Trichonephila</taxon>
    </lineage>
</organism>
<dbReference type="AlphaFoldDB" id="A0A8X6J9C1"/>
<dbReference type="OrthoDB" id="413361at2759"/>
<sequence>MKSTKVSRSSYITGTNLSQHHGKDTWIFDTAATSHFCCRKNSLQNFQPVNNMRLTVAVGGVTCEIKGIGTVSMIFQSEGGSEIVDFKNVLYFSKLQRNLISGSLIDKAGSNFICKNGKINVYDKYGQNVFTAKTVNGLYCVKLKIVTSHFIRM</sequence>
<protein>
    <submittedName>
        <fullName evidence="2">Retrovirus-related Pol polyprotein from transposon TNT 1-94</fullName>
    </submittedName>
</protein>